<keyword evidence="1 2" id="KW-0443">Lipid metabolism</keyword>
<proteinExistence type="predicted"/>
<feature type="short sequence motif" description="GXSXG" evidence="2">
    <location>
        <begin position="36"/>
        <end position="40"/>
    </location>
</feature>
<dbReference type="Proteomes" id="UP000626786">
    <property type="component" value="Unassembled WGS sequence"/>
</dbReference>
<dbReference type="CDD" id="cd07207">
    <property type="entry name" value="Pat_ExoU_VipD_like"/>
    <property type="match status" value="1"/>
</dbReference>
<dbReference type="RefSeq" id="WP_191694475.1">
    <property type="nucleotide sequence ID" value="NZ_JACSQN010000007.1"/>
</dbReference>
<dbReference type="Pfam" id="PF01734">
    <property type="entry name" value="Patatin"/>
    <property type="match status" value="1"/>
</dbReference>
<comment type="caution">
    <text evidence="4">The sequence shown here is derived from an EMBL/GenBank/DDBJ whole genome shotgun (WGS) entry which is preliminary data.</text>
</comment>
<protein>
    <submittedName>
        <fullName evidence="4">Patatin-like phospholipase family protein</fullName>
    </submittedName>
</protein>
<dbReference type="SUPFAM" id="SSF52151">
    <property type="entry name" value="FabD/lysophospholipase-like"/>
    <property type="match status" value="1"/>
</dbReference>
<keyword evidence="5" id="KW-1185">Reference proteome</keyword>
<feature type="active site" description="Nucleophile" evidence="2">
    <location>
        <position position="38"/>
    </location>
</feature>
<dbReference type="PANTHER" id="PTHR46394">
    <property type="entry name" value="ANNEXIN"/>
    <property type="match status" value="1"/>
</dbReference>
<dbReference type="InterPro" id="IPR052580">
    <property type="entry name" value="Lipid_Hydrolase"/>
</dbReference>
<organism evidence="4 5">
    <name type="scientific">Sporosarcina quadrami</name>
    <dbReference type="NCBI Taxonomy" id="2762234"/>
    <lineage>
        <taxon>Bacteria</taxon>
        <taxon>Bacillati</taxon>
        <taxon>Bacillota</taxon>
        <taxon>Bacilli</taxon>
        <taxon>Bacillales</taxon>
        <taxon>Caryophanaceae</taxon>
        <taxon>Sporosarcina</taxon>
    </lineage>
</organism>
<feature type="domain" description="PNPLA" evidence="3">
    <location>
        <begin position="5"/>
        <end position="196"/>
    </location>
</feature>
<accession>A0ABR8UB38</accession>
<dbReference type="InterPro" id="IPR002641">
    <property type="entry name" value="PNPLA_dom"/>
</dbReference>
<keyword evidence="2" id="KW-0378">Hydrolase</keyword>
<evidence type="ECO:0000256" key="1">
    <source>
        <dbReference type="ARBA" id="ARBA00023098"/>
    </source>
</evidence>
<sequence>MFIDGVFAGGGLKGFALVGAYQALEEKGYKFKRVAGTSAGAIIACFIAAGYSGKEIEVMMQDEDLQNLLDPRKTILPFPFMKWLFLYWRMGLYQGQALEDWLFEKLSAKGLYTFSDLPEGSLKLVASDLTHGKLIVLPDDLIHYGIEPGTFPIARALRMSCTIPFFFEPVRFKAPTGETIVVDGGVLSNFPMWIFDEENGNRIRPLIGMKLSHRKEEMRGREISNALNLFEGLFSTMKNAHDERYISRKDEKDIIFIPVEQYSATQFALEDEQKEEMMQIGRLKTMQFLQTWPYSIEGTHYRINRIV</sequence>
<dbReference type="InterPro" id="IPR016035">
    <property type="entry name" value="Acyl_Trfase/lysoPLipase"/>
</dbReference>
<evidence type="ECO:0000313" key="4">
    <source>
        <dbReference type="EMBL" id="MBD7984779.1"/>
    </source>
</evidence>
<evidence type="ECO:0000256" key="2">
    <source>
        <dbReference type="PROSITE-ProRule" id="PRU01161"/>
    </source>
</evidence>
<gene>
    <name evidence="4" type="ORF">H9649_09310</name>
</gene>
<feature type="active site" description="Proton acceptor" evidence="2">
    <location>
        <position position="183"/>
    </location>
</feature>
<dbReference type="PROSITE" id="PS51635">
    <property type="entry name" value="PNPLA"/>
    <property type="match status" value="1"/>
</dbReference>
<dbReference type="EMBL" id="JACSQN010000007">
    <property type="protein sequence ID" value="MBD7984779.1"/>
    <property type="molecule type" value="Genomic_DNA"/>
</dbReference>
<evidence type="ECO:0000259" key="3">
    <source>
        <dbReference type="PROSITE" id="PS51635"/>
    </source>
</evidence>
<reference evidence="4 5" key="1">
    <citation type="submission" date="2020-08" db="EMBL/GenBank/DDBJ databases">
        <title>A Genomic Blueprint of the Chicken Gut Microbiome.</title>
        <authorList>
            <person name="Gilroy R."/>
            <person name="Ravi A."/>
            <person name="Getino M."/>
            <person name="Pursley I."/>
            <person name="Horton D.L."/>
            <person name="Alikhan N.-F."/>
            <person name="Baker D."/>
            <person name="Gharbi K."/>
            <person name="Hall N."/>
            <person name="Watson M."/>
            <person name="Adriaenssens E.M."/>
            <person name="Foster-Nyarko E."/>
            <person name="Jarju S."/>
            <person name="Secka A."/>
            <person name="Antonio M."/>
            <person name="Oren A."/>
            <person name="Chaudhuri R."/>
            <person name="La Ragione R.M."/>
            <person name="Hildebrand F."/>
            <person name="Pallen M.J."/>
        </authorList>
    </citation>
    <scope>NUCLEOTIDE SEQUENCE [LARGE SCALE GENOMIC DNA]</scope>
    <source>
        <strain evidence="4 5">Sa2YVA2</strain>
    </source>
</reference>
<evidence type="ECO:0000313" key="5">
    <source>
        <dbReference type="Proteomes" id="UP000626786"/>
    </source>
</evidence>
<keyword evidence="2" id="KW-0442">Lipid degradation</keyword>
<name>A0ABR8UB38_9BACL</name>
<feature type="short sequence motif" description="DGA/G" evidence="2">
    <location>
        <begin position="183"/>
        <end position="185"/>
    </location>
</feature>
<dbReference type="PANTHER" id="PTHR46394:SF1">
    <property type="entry name" value="PNPLA DOMAIN-CONTAINING PROTEIN"/>
    <property type="match status" value="1"/>
</dbReference>
<dbReference type="Gene3D" id="3.40.1090.10">
    <property type="entry name" value="Cytosolic phospholipase A2 catalytic domain"/>
    <property type="match status" value="2"/>
</dbReference>
<feature type="short sequence motif" description="GXGXXG" evidence="2">
    <location>
        <begin position="9"/>
        <end position="14"/>
    </location>
</feature>